<feature type="coiled-coil region" evidence="2">
    <location>
        <begin position="444"/>
        <end position="471"/>
    </location>
</feature>
<feature type="repeat" description="TPR" evidence="1">
    <location>
        <begin position="408"/>
        <end position="441"/>
    </location>
</feature>
<dbReference type="PROSITE" id="PS50005">
    <property type="entry name" value="TPR"/>
    <property type="match status" value="1"/>
</dbReference>
<dbReference type="EMBL" id="SAXT01000009">
    <property type="protein sequence ID" value="TXJ10873.1"/>
    <property type="molecule type" value="Genomic_DNA"/>
</dbReference>
<evidence type="ECO:0000313" key="4">
    <source>
        <dbReference type="Proteomes" id="UP000325116"/>
    </source>
</evidence>
<evidence type="ECO:0000313" key="3">
    <source>
        <dbReference type="EMBL" id="TXJ10873.1"/>
    </source>
</evidence>
<sequence length="495" mass="58908">MNFNLTIPYENEIKTEDKNIIRKFIINNIKEYENNSSKLTELIIEAVTSLNAGKSRTDFIAEQGFFKNLLYSITGQNRKIRGEIDYNYAIVKNASVRMIEYLAGQNKITYEGLIYLNNKLNNIEKDLEEEIITICKNIRESFNYILNKINEESKRIDSIEKKVNLLEFKAKAKLLEFNNIKYSDMDEIEKIICLSADLFLETYNSNLSDLLKENIYIIKSILLDFNIDINKSVRIIDIYSKLIEKPEFIDKLFFNENYNYNISEYIIPILSGANKIKKLNNEENYILSSLKNINHNIDDIKINLINEYGINISNFDYNFEINNYELIIMIINELEMLSNKNNNSIENISLEEREKLMHKYYSSKQYIKAIIESNNILTKEKKNIEAHNIKTESIYKLLISEMKNNNKATYYRDIAKIYLIREDYDNAFKYLNKYFDIHSNNKDINRLKKKLKEQCNKIKKYKEKIDKKIIKETNKDKKEYLEFINDFWALYLNKI</sequence>
<reference evidence="3 4" key="1">
    <citation type="journal article" date="1992" name="Lakartidningen">
        <title>[Penicillin V and not amoxicillin is the first choice preparation in acute otitis].</title>
        <authorList>
            <person name="Kamme C."/>
            <person name="Lundgren K."/>
            <person name="Prellner K."/>
        </authorList>
    </citation>
    <scope>NUCLEOTIDE SEQUENCE [LARGE SCALE GENOMIC DNA]</scope>
    <source>
        <strain evidence="3 4">W1</strain>
    </source>
</reference>
<organism evidence="3 4">
    <name type="scientific">Brachyspira aalborgi</name>
    <dbReference type="NCBI Taxonomy" id="29522"/>
    <lineage>
        <taxon>Bacteria</taxon>
        <taxon>Pseudomonadati</taxon>
        <taxon>Spirochaetota</taxon>
        <taxon>Spirochaetia</taxon>
        <taxon>Brachyspirales</taxon>
        <taxon>Brachyspiraceae</taxon>
        <taxon>Brachyspira</taxon>
    </lineage>
</organism>
<dbReference type="RefSeq" id="WP_147759184.1">
    <property type="nucleotide sequence ID" value="NZ_SAXT01000009.1"/>
</dbReference>
<protein>
    <submittedName>
        <fullName evidence="3">Uncharacterized protein</fullName>
    </submittedName>
</protein>
<proteinExistence type="predicted"/>
<dbReference type="InterPro" id="IPR019734">
    <property type="entry name" value="TPR_rpt"/>
</dbReference>
<accession>A0A5C8CDZ7</accession>
<comment type="caution">
    <text evidence="3">The sequence shown here is derived from an EMBL/GenBank/DDBJ whole genome shotgun (WGS) entry which is preliminary data.</text>
</comment>
<dbReference type="AlphaFoldDB" id="A0A5C8CDZ7"/>
<dbReference type="Proteomes" id="UP000325116">
    <property type="component" value="Unassembled WGS sequence"/>
</dbReference>
<name>A0A5C8CDZ7_9SPIR</name>
<keyword evidence="2" id="KW-0175">Coiled coil</keyword>
<keyword evidence="1" id="KW-0802">TPR repeat</keyword>
<evidence type="ECO:0000256" key="1">
    <source>
        <dbReference type="PROSITE-ProRule" id="PRU00339"/>
    </source>
</evidence>
<gene>
    <name evidence="3" type="ORF">EPJ80_12065</name>
</gene>
<evidence type="ECO:0000256" key="2">
    <source>
        <dbReference type="SAM" id="Coils"/>
    </source>
</evidence>